<dbReference type="PROSITE" id="PS50977">
    <property type="entry name" value="HTH_TETR_2"/>
    <property type="match status" value="1"/>
</dbReference>
<feature type="domain" description="HTH tetR-type" evidence="4">
    <location>
        <begin position="4"/>
        <end position="64"/>
    </location>
</feature>
<feature type="DNA-binding region" description="H-T-H motif" evidence="2">
    <location>
        <begin position="27"/>
        <end position="46"/>
    </location>
</feature>
<dbReference type="AlphaFoldDB" id="A0A939J6D4"/>
<keyword evidence="1 2" id="KW-0238">DNA-binding</keyword>
<gene>
    <name evidence="5" type="ORF">JF539_24890</name>
</gene>
<organism evidence="5 6">
    <name type="scientific">Roseibium aggregatum</name>
    <dbReference type="NCBI Taxonomy" id="187304"/>
    <lineage>
        <taxon>Bacteria</taxon>
        <taxon>Pseudomonadati</taxon>
        <taxon>Pseudomonadota</taxon>
        <taxon>Alphaproteobacteria</taxon>
        <taxon>Hyphomicrobiales</taxon>
        <taxon>Stappiaceae</taxon>
        <taxon>Roseibium</taxon>
    </lineage>
</organism>
<feature type="region of interest" description="Disordered" evidence="3">
    <location>
        <begin position="205"/>
        <end position="232"/>
    </location>
</feature>
<evidence type="ECO:0000313" key="6">
    <source>
        <dbReference type="Proteomes" id="UP000664096"/>
    </source>
</evidence>
<dbReference type="GO" id="GO:0003677">
    <property type="term" value="F:DNA binding"/>
    <property type="evidence" value="ECO:0007669"/>
    <property type="project" value="UniProtKB-UniRule"/>
</dbReference>
<dbReference type="RefSeq" id="WP_207143557.1">
    <property type="nucleotide sequence ID" value="NZ_JAEKJZ010000007.1"/>
</dbReference>
<reference evidence="5" key="1">
    <citation type="submission" date="2020-12" db="EMBL/GenBank/DDBJ databases">
        <title>Oil enriched cultivation method for isolating marine PHA-producing bacteria.</title>
        <authorList>
            <person name="Zheng W."/>
            <person name="Yu S."/>
            <person name="Huang Y."/>
        </authorList>
    </citation>
    <scope>NUCLEOTIDE SEQUENCE</scope>
    <source>
        <strain evidence="5">SY-2-12</strain>
    </source>
</reference>
<sequence length="232" mass="25792">MVSAKTKQKILQTFLDLLCAHPYEDVSLPMIAEAAKVKLSDMRAAYGSRRDLVAAFAETVDTEVLDARDEDMADQPPRDRLFDVLMTRIDALGKNRDAVRALYAAARRDPALALEFNQIEVKSQRWMLIAAGIEASGFKAGMISQGLAVAFARVVDVWLGEEDEGMPRTMAALDKELDRGSSFMQRLNGLERAAKGFRSFLNRASERRRGRRARDRDDVDEANVTGDAPARA</sequence>
<evidence type="ECO:0000256" key="1">
    <source>
        <dbReference type="ARBA" id="ARBA00023125"/>
    </source>
</evidence>
<dbReference type="EMBL" id="JAEKJZ010000007">
    <property type="protein sequence ID" value="MBN9673617.1"/>
    <property type="molecule type" value="Genomic_DNA"/>
</dbReference>
<protein>
    <submittedName>
        <fullName evidence="5">TetR/AcrR family transcriptional regulator</fullName>
    </submittedName>
</protein>
<proteinExistence type="predicted"/>
<dbReference type="Proteomes" id="UP000664096">
    <property type="component" value="Unassembled WGS sequence"/>
</dbReference>
<dbReference type="SUPFAM" id="SSF46689">
    <property type="entry name" value="Homeodomain-like"/>
    <property type="match status" value="1"/>
</dbReference>
<name>A0A939J6D4_9HYPH</name>
<comment type="caution">
    <text evidence="5">The sequence shown here is derived from an EMBL/GenBank/DDBJ whole genome shotgun (WGS) entry which is preliminary data.</text>
</comment>
<evidence type="ECO:0000259" key="4">
    <source>
        <dbReference type="PROSITE" id="PS50977"/>
    </source>
</evidence>
<dbReference type="InterPro" id="IPR009057">
    <property type="entry name" value="Homeodomain-like_sf"/>
</dbReference>
<dbReference type="InterPro" id="IPR001647">
    <property type="entry name" value="HTH_TetR"/>
</dbReference>
<evidence type="ECO:0000313" key="5">
    <source>
        <dbReference type="EMBL" id="MBN9673617.1"/>
    </source>
</evidence>
<accession>A0A939J6D4</accession>
<evidence type="ECO:0000256" key="3">
    <source>
        <dbReference type="SAM" id="MobiDB-lite"/>
    </source>
</evidence>
<evidence type="ECO:0000256" key="2">
    <source>
        <dbReference type="PROSITE-ProRule" id="PRU00335"/>
    </source>
</evidence>
<dbReference type="Gene3D" id="1.10.357.10">
    <property type="entry name" value="Tetracycline Repressor, domain 2"/>
    <property type="match status" value="1"/>
</dbReference>